<dbReference type="STRING" id="1224163.B841_01980"/>
<dbReference type="CDD" id="cd18793">
    <property type="entry name" value="SF2_C_SNF"/>
    <property type="match status" value="1"/>
</dbReference>
<feature type="domain" description="Helicase C-terminal" evidence="4">
    <location>
        <begin position="522"/>
        <end position="690"/>
    </location>
</feature>
<accession>S5SRY0</accession>
<gene>
    <name evidence="5" type="ORF">B841_01980</name>
</gene>
<evidence type="ECO:0000256" key="2">
    <source>
        <dbReference type="SAM" id="MobiDB-lite"/>
    </source>
</evidence>
<name>S5SRY0_9CORY</name>
<keyword evidence="5" id="KW-0067">ATP-binding</keyword>
<keyword evidence="5" id="KW-0547">Nucleotide-binding</keyword>
<dbReference type="PANTHER" id="PTHR45766:SF6">
    <property type="entry name" value="SWI_SNF-RELATED MATRIX-ASSOCIATED ACTIN-DEPENDENT REGULATOR OF CHROMATIN SUBFAMILY A-LIKE PROTEIN 1"/>
    <property type="match status" value="1"/>
</dbReference>
<dbReference type="InterPro" id="IPR049730">
    <property type="entry name" value="SNF2/RAD54-like_C"/>
</dbReference>
<dbReference type="EMBL" id="CP003924">
    <property type="protein sequence ID" value="AGS33879.1"/>
    <property type="molecule type" value="Genomic_DNA"/>
</dbReference>
<sequence>MDVSDADSTAKLEQWFTDLWDDRWTLRIDEQLLEIIEDSWATPIPRSPYEVYLKVCYIMSQDIRAGIAQFDLNPLIKNTLLDYQATAVKTLAKRIMHRGGTMLGDVVGLGKTLTAIAVALMLRDEYGFQPLVICPKNLVEMWEEHLKKYDLAGRVVSYSMVHQTLPDLPRYRFVIIDESHTLRNNDTRTYNAVHEYLHDNDSHVLLLTATPYNLRYTDVANQLALFLNEDEDLGIAPVYAFDRNPRLRDNLEFAPTTLAAFKKSEEPEDWKRLMGEHLIRRTRSFVVNTYAHTDEHGNRYLQYNNEDGTPGQRFTFPKRKAIPIDHSFGEDDPAAKMTSERTLETLASLRLPRYDLASYVHPDAKHKASPEDKQVLEDFERSRGQVAGFVRTNFYKRLSSCGHSFRLSLVRHLRRNDLFIYALTHGVPLPAGTLDPAALSDDETDLDALPQDSEDGTEGQLFDAADDYEALQQYDPRGLRWVNPKLFTAELLEALKEDSAAMTQLLSWYGEWSYEKDSKLQALAQVLTTTHSNDKVLIFTEYKDTAKYLANGLAYLGISQVEAATGDTKDPTSLARRFSPKSNVRLNDDDSTPSAQPQDEIRVLVATDVLSEGQNLQDSHVIINFDLPWAIIKLIQRAGRVDRIGQQSDTVYIYSIAHGAVEDVLDLRRRIHERLVTNAQTFGSDEQFFGTEEETKIITELYEGQLSDIDTSEDVDAGSLAYEIWNKATKDDPELAKRIKKLPDLIDATRPQRLTESPGVLCFTASNSGLEGYAWSTPEGAHRLLTGHEALAKFEATPQTPALALRSDHDELVHHLVTGPLTMNFNTSGRLRGERKTIWNRLGGNRYSNPEHNEALDALYNHPLTTLATQRLRRARRRHVSEDDLIDLIADLHASGQLVTSTDRSTESIHIVASMGVN</sequence>
<dbReference type="Proteomes" id="UP000015388">
    <property type="component" value="Chromosome"/>
</dbReference>
<feature type="compositionally biased region" description="Acidic residues" evidence="2">
    <location>
        <begin position="440"/>
        <end position="457"/>
    </location>
</feature>
<keyword evidence="5" id="KW-0347">Helicase</keyword>
<dbReference type="GO" id="GO:0005524">
    <property type="term" value="F:ATP binding"/>
    <property type="evidence" value="ECO:0007669"/>
    <property type="project" value="InterPro"/>
</dbReference>
<dbReference type="InterPro" id="IPR038718">
    <property type="entry name" value="SNF2-like_sf"/>
</dbReference>
<dbReference type="eggNOG" id="COG3886">
    <property type="taxonomic scope" value="Bacteria"/>
</dbReference>
<dbReference type="Gene3D" id="3.40.50.300">
    <property type="entry name" value="P-loop containing nucleotide triphosphate hydrolases"/>
    <property type="match status" value="1"/>
</dbReference>
<keyword evidence="1" id="KW-0378">Hydrolase</keyword>
<dbReference type="PROSITE" id="PS51194">
    <property type="entry name" value="HELICASE_CTER"/>
    <property type="match status" value="1"/>
</dbReference>
<dbReference type="HOGENOM" id="CLU_008466_0_1_11"/>
<dbReference type="SUPFAM" id="SSF52540">
    <property type="entry name" value="P-loop containing nucleoside triphosphate hydrolases"/>
    <property type="match status" value="2"/>
</dbReference>
<dbReference type="GO" id="GO:0004386">
    <property type="term" value="F:helicase activity"/>
    <property type="evidence" value="ECO:0007669"/>
    <property type="project" value="UniProtKB-KW"/>
</dbReference>
<dbReference type="Gene3D" id="3.40.50.10810">
    <property type="entry name" value="Tandem AAA-ATPase domain"/>
    <property type="match status" value="2"/>
</dbReference>
<protein>
    <submittedName>
        <fullName evidence="5">Helicase conserved C-terminal domain protein</fullName>
    </submittedName>
</protein>
<dbReference type="eggNOG" id="COG0553">
    <property type="taxonomic scope" value="Bacteria"/>
</dbReference>
<dbReference type="Pfam" id="PF00271">
    <property type="entry name" value="Helicase_C"/>
    <property type="match status" value="1"/>
</dbReference>
<dbReference type="KEGG" id="cmd:B841_01980"/>
<evidence type="ECO:0000259" key="4">
    <source>
        <dbReference type="PROSITE" id="PS51194"/>
    </source>
</evidence>
<keyword evidence="6" id="KW-1185">Reference proteome</keyword>
<dbReference type="PROSITE" id="PS51192">
    <property type="entry name" value="HELICASE_ATP_BIND_1"/>
    <property type="match status" value="1"/>
</dbReference>
<dbReference type="GO" id="GO:0016787">
    <property type="term" value="F:hydrolase activity"/>
    <property type="evidence" value="ECO:0007669"/>
    <property type="project" value="UniProtKB-KW"/>
</dbReference>
<organism evidence="5 6">
    <name type="scientific">Corynebacterium maris DSM 45190</name>
    <dbReference type="NCBI Taxonomy" id="1224163"/>
    <lineage>
        <taxon>Bacteria</taxon>
        <taxon>Bacillati</taxon>
        <taxon>Actinomycetota</taxon>
        <taxon>Actinomycetes</taxon>
        <taxon>Mycobacteriales</taxon>
        <taxon>Corynebacteriaceae</taxon>
        <taxon>Corynebacterium</taxon>
    </lineage>
</organism>
<evidence type="ECO:0000256" key="1">
    <source>
        <dbReference type="ARBA" id="ARBA00022801"/>
    </source>
</evidence>
<dbReference type="InterPro" id="IPR000330">
    <property type="entry name" value="SNF2_N"/>
</dbReference>
<dbReference type="SMART" id="SM00487">
    <property type="entry name" value="DEXDc"/>
    <property type="match status" value="1"/>
</dbReference>
<dbReference type="PANTHER" id="PTHR45766">
    <property type="entry name" value="DNA ANNEALING HELICASE AND ENDONUCLEASE ZRANB3 FAMILY MEMBER"/>
    <property type="match status" value="1"/>
</dbReference>
<dbReference type="InterPro" id="IPR014001">
    <property type="entry name" value="Helicase_ATP-bd"/>
</dbReference>
<evidence type="ECO:0000313" key="6">
    <source>
        <dbReference type="Proteomes" id="UP000015388"/>
    </source>
</evidence>
<feature type="region of interest" description="Disordered" evidence="2">
    <location>
        <begin position="566"/>
        <end position="598"/>
    </location>
</feature>
<dbReference type="AlphaFoldDB" id="S5SRY0"/>
<dbReference type="SMART" id="SM00490">
    <property type="entry name" value="HELICc"/>
    <property type="match status" value="1"/>
</dbReference>
<dbReference type="PATRIC" id="fig|1224163.3.peg.400"/>
<dbReference type="Pfam" id="PF00176">
    <property type="entry name" value="SNF2-rel_dom"/>
    <property type="match status" value="1"/>
</dbReference>
<proteinExistence type="predicted"/>
<feature type="region of interest" description="Disordered" evidence="2">
    <location>
        <begin position="440"/>
        <end position="459"/>
    </location>
</feature>
<dbReference type="InterPro" id="IPR001650">
    <property type="entry name" value="Helicase_C-like"/>
</dbReference>
<evidence type="ECO:0000313" key="5">
    <source>
        <dbReference type="EMBL" id="AGS33879.1"/>
    </source>
</evidence>
<evidence type="ECO:0000259" key="3">
    <source>
        <dbReference type="PROSITE" id="PS51192"/>
    </source>
</evidence>
<feature type="domain" description="Helicase ATP-binding" evidence="3">
    <location>
        <begin position="92"/>
        <end position="229"/>
    </location>
</feature>
<dbReference type="InterPro" id="IPR027417">
    <property type="entry name" value="P-loop_NTPase"/>
</dbReference>
<reference evidence="5 6" key="1">
    <citation type="submission" date="2012-11" db="EMBL/GenBank/DDBJ databases">
        <title>The complete genome sequence of Corynebacterium maris Coryn-1 (=DSM 45190).</title>
        <authorList>
            <person name="Schaffert L."/>
            <person name="Albersmeier A."/>
            <person name="Kalinowski J."/>
            <person name="Ruckert C."/>
        </authorList>
    </citation>
    <scope>NUCLEOTIDE SEQUENCE [LARGE SCALE GENOMIC DNA]</scope>
    <source>
        <strain evidence="6">Coryn-1</strain>
    </source>
</reference>